<evidence type="ECO:0000313" key="2">
    <source>
        <dbReference type="EMBL" id="HJF17749.1"/>
    </source>
</evidence>
<reference evidence="2" key="2">
    <citation type="submission" date="2021-09" db="EMBL/GenBank/DDBJ databases">
        <authorList>
            <person name="Gilroy R."/>
        </authorList>
    </citation>
    <scope>NUCLEOTIDE SEQUENCE</scope>
    <source>
        <strain evidence="2">578</strain>
    </source>
</reference>
<keyword evidence="1" id="KW-0812">Transmembrane</keyword>
<organism evidence="2 3">
    <name type="scientific">Aeriscardovia aeriphila</name>
    <dbReference type="NCBI Taxonomy" id="218139"/>
    <lineage>
        <taxon>Bacteria</taxon>
        <taxon>Bacillati</taxon>
        <taxon>Actinomycetota</taxon>
        <taxon>Actinomycetes</taxon>
        <taxon>Bifidobacteriales</taxon>
        <taxon>Bifidobacteriaceae</taxon>
        <taxon>Aeriscardovia</taxon>
    </lineage>
</organism>
<reference evidence="2" key="1">
    <citation type="journal article" date="2021" name="PeerJ">
        <title>Extensive microbial diversity within the chicken gut microbiome revealed by metagenomics and culture.</title>
        <authorList>
            <person name="Gilroy R."/>
            <person name="Ravi A."/>
            <person name="Getino M."/>
            <person name="Pursley I."/>
            <person name="Horton D.L."/>
            <person name="Alikhan N.F."/>
            <person name="Baker D."/>
            <person name="Gharbi K."/>
            <person name="Hall N."/>
            <person name="Watson M."/>
            <person name="Adriaenssens E.M."/>
            <person name="Foster-Nyarko E."/>
            <person name="Jarju S."/>
            <person name="Secka A."/>
            <person name="Antonio M."/>
            <person name="Oren A."/>
            <person name="Chaudhuri R.R."/>
            <person name="La Ragione R."/>
            <person name="Hildebrand F."/>
            <person name="Pallen M.J."/>
        </authorList>
    </citation>
    <scope>NUCLEOTIDE SEQUENCE</scope>
    <source>
        <strain evidence="2">578</strain>
    </source>
</reference>
<evidence type="ECO:0000313" key="3">
    <source>
        <dbReference type="Proteomes" id="UP000715651"/>
    </source>
</evidence>
<keyword evidence="1" id="KW-1133">Transmembrane helix</keyword>
<dbReference type="EMBL" id="DYWK01000002">
    <property type="protein sequence ID" value="HJF17749.1"/>
    <property type="molecule type" value="Genomic_DNA"/>
</dbReference>
<protein>
    <submittedName>
        <fullName evidence="2">Uncharacterized protein</fullName>
    </submittedName>
</protein>
<accession>A0A921FTM6</accession>
<dbReference type="Gene3D" id="2.60.120.200">
    <property type="match status" value="1"/>
</dbReference>
<keyword evidence="1" id="KW-0472">Membrane</keyword>
<gene>
    <name evidence="2" type="ORF">K8U78_01035</name>
</gene>
<name>A0A921FTM6_9BIFI</name>
<evidence type="ECO:0000256" key="1">
    <source>
        <dbReference type="SAM" id="Phobius"/>
    </source>
</evidence>
<comment type="caution">
    <text evidence="2">The sequence shown here is derived from an EMBL/GenBank/DDBJ whole genome shotgun (WGS) entry which is preliminary data.</text>
</comment>
<dbReference type="Proteomes" id="UP000715651">
    <property type="component" value="Unassembled WGS sequence"/>
</dbReference>
<feature type="transmembrane region" description="Helical" evidence="1">
    <location>
        <begin position="24"/>
        <end position="44"/>
    </location>
</feature>
<sequence length="314" mass="34781">MDIVDLHPQHLRSDLAYQPSRQGAVTSLIVIALFFSLCFGIISWRVRQPILLDSSSFHANSAAVGSAYSGYSYKTQQNNLGKYSEADYPAGYLISYIPFDVKQDILFDAEVTLDPHLKEEGLAIFFRPSSGRNQVWKIGKYSGQGFGLAGFENIVGFKIDLHPTTRDQLKESGCRKMCSADPQGITSPFGAFIATGSSVDGKPLAEKTGYLQVLDFNGSVKPIRNLQSLTSGSPVRMRLKWEAATEEMIVRFNNQEWSYNFSHLVNAKDSYWLGLASSNSNPGKKYSTFIKMNTVLGTVAPQSVKWLNKISGVF</sequence>
<dbReference type="AlphaFoldDB" id="A0A921FTM6"/>
<proteinExistence type="predicted"/>